<dbReference type="PANTHER" id="PTHR12558:SF36">
    <property type="entry name" value="ANAPHASE-PROMOTING COMPLEX SUBUNIT 7"/>
    <property type="match status" value="1"/>
</dbReference>
<dbReference type="Pfam" id="PF14559">
    <property type="entry name" value="TPR_19"/>
    <property type="match status" value="1"/>
</dbReference>
<accession>A0ABD2JKG9</accession>
<dbReference type="EMBL" id="JBICCN010000138">
    <property type="protein sequence ID" value="KAL3090938.1"/>
    <property type="molecule type" value="Genomic_DNA"/>
</dbReference>
<feature type="compositionally biased region" description="Basic and acidic residues" evidence="2">
    <location>
        <begin position="791"/>
        <end position="800"/>
    </location>
</feature>
<dbReference type="InterPro" id="IPR011990">
    <property type="entry name" value="TPR-like_helical_dom_sf"/>
</dbReference>
<evidence type="ECO:0000313" key="4">
    <source>
        <dbReference type="Proteomes" id="UP001620645"/>
    </source>
</evidence>
<dbReference type="Proteomes" id="UP001620645">
    <property type="component" value="Unassembled WGS sequence"/>
</dbReference>
<name>A0ABD2JKG9_HETSC</name>
<feature type="region of interest" description="Disordered" evidence="2">
    <location>
        <begin position="830"/>
        <end position="859"/>
    </location>
</feature>
<dbReference type="AlphaFoldDB" id="A0ABD2JKG9"/>
<feature type="compositionally biased region" description="Low complexity" evidence="2">
    <location>
        <begin position="719"/>
        <end position="728"/>
    </location>
</feature>
<keyword evidence="1" id="KW-0802">TPR repeat</keyword>
<organism evidence="3 4">
    <name type="scientific">Heterodera schachtii</name>
    <name type="common">Sugarbeet cyst nematode worm</name>
    <name type="synonym">Tylenchus schachtii</name>
    <dbReference type="NCBI Taxonomy" id="97005"/>
    <lineage>
        <taxon>Eukaryota</taxon>
        <taxon>Metazoa</taxon>
        <taxon>Ecdysozoa</taxon>
        <taxon>Nematoda</taxon>
        <taxon>Chromadorea</taxon>
        <taxon>Rhabditida</taxon>
        <taxon>Tylenchina</taxon>
        <taxon>Tylenchomorpha</taxon>
        <taxon>Tylenchoidea</taxon>
        <taxon>Heteroderidae</taxon>
        <taxon>Heteroderinae</taxon>
        <taxon>Heterodera</taxon>
    </lineage>
</organism>
<feature type="region of interest" description="Disordered" evidence="2">
    <location>
        <begin position="577"/>
        <end position="641"/>
    </location>
</feature>
<comment type="caution">
    <text evidence="3">The sequence shown here is derived from an EMBL/GenBank/DDBJ whole genome shotgun (WGS) entry which is preliminary data.</text>
</comment>
<sequence>MTVLSLSEMFKVIRRLYEFELYDDLLLLAELTFPSEPTKTFNQIGDGNGLLEEDQRGLFFCYLADAYFQKGQTNRAIKNYEMALRCALLIKQKRLKNRYESILNMAEIHFQMAKAFIQNRQEEEALRCLEEVPQTEITPKILFTMARLSHNLSIALLQSGRTQLSKRNNNDGPSQRTIKHTKALIKEVPEAIFCRSFLLSNGSLKIASSILNAKKAVSASSDDDPSFISEFVLCGEAPRLWAKVKQLEGQKRFLEAAQLLDGVEMENLRLLLDQARLYRIAGNPKKALSCYQRAHTLDCTNAEGMDAFAALLGTQQQLNERQTQRELDGLAHAMAQHNPRRAESFIVFGWAARQCHRTQEAKQFAQRAEQLAQWRGRERAEALLLKAQLLADSKRISKETESVVSDLLHNEPTMTPAFVLCIQMCIVQKRFAEAKRMAKRALETVGKRNHQIILLYAQALSDDGTSTGTETAVELLEKIVQDVPASVDCLLLLSRLYEKQQHFEQAISLLNRFKESCGDSRIHRELGDLLSKTNRPSEARIEYEKALNAGSLPDAETKDKMINLMAGFRTPQSAANAAFKGDTNSGGTAGGGGALQRQPNAAPPPVARVTRRTSTMNNPQRRIRGGVDEDGSLSTASERAGAAVRQIAGIAVRRIATARGSPNSPSVVSPMVLAPLRFDEDEEDNGGQGDDLGEEEEDDQLSEDGTVPLSIGDDDEEGTAATAEEMSAEGSVEIARGTVSMTQHIQQIQQHIQRVQSFLSGDRGRTAERDGSGGRESAVATPANLAQAERTVQRQEEHGTMAEFSFEGTTPATVRGDNVTLSIGEANLEEMDERMDGEDGGGEGGQGQGHLHPDNDRME</sequence>
<feature type="compositionally biased region" description="Acidic residues" evidence="2">
    <location>
        <begin position="680"/>
        <end position="702"/>
    </location>
</feature>
<gene>
    <name evidence="3" type="ORF">niasHS_007313</name>
</gene>
<dbReference type="InterPro" id="IPR019734">
    <property type="entry name" value="TPR_rpt"/>
</dbReference>
<dbReference type="PANTHER" id="PTHR12558">
    <property type="entry name" value="CELL DIVISION CYCLE 16,23,27"/>
    <property type="match status" value="1"/>
</dbReference>
<dbReference type="SMART" id="SM00028">
    <property type="entry name" value="TPR"/>
    <property type="match status" value="4"/>
</dbReference>
<keyword evidence="4" id="KW-1185">Reference proteome</keyword>
<reference evidence="3 4" key="1">
    <citation type="submission" date="2024-10" db="EMBL/GenBank/DDBJ databases">
        <authorList>
            <person name="Kim D."/>
        </authorList>
    </citation>
    <scope>NUCLEOTIDE SEQUENCE [LARGE SCALE GENOMIC DNA]</scope>
    <source>
        <strain evidence="3">Taebaek</strain>
    </source>
</reference>
<evidence type="ECO:0000256" key="1">
    <source>
        <dbReference type="ARBA" id="ARBA00022803"/>
    </source>
</evidence>
<feature type="compositionally biased region" description="Acidic residues" evidence="2">
    <location>
        <begin position="830"/>
        <end position="841"/>
    </location>
</feature>
<feature type="region of interest" description="Disordered" evidence="2">
    <location>
        <begin position="758"/>
        <end position="816"/>
    </location>
</feature>
<protein>
    <submittedName>
        <fullName evidence="3">Uncharacterized protein</fullName>
    </submittedName>
</protein>
<feature type="region of interest" description="Disordered" evidence="2">
    <location>
        <begin position="680"/>
        <end position="728"/>
    </location>
</feature>
<dbReference type="Gene3D" id="1.25.40.10">
    <property type="entry name" value="Tetratricopeptide repeat domain"/>
    <property type="match status" value="2"/>
</dbReference>
<evidence type="ECO:0000256" key="2">
    <source>
        <dbReference type="SAM" id="MobiDB-lite"/>
    </source>
</evidence>
<proteinExistence type="predicted"/>
<evidence type="ECO:0000313" key="3">
    <source>
        <dbReference type="EMBL" id="KAL3090938.1"/>
    </source>
</evidence>
<dbReference type="SUPFAM" id="SSF48452">
    <property type="entry name" value="TPR-like"/>
    <property type="match status" value="2"/>
</dbReference>
<feature type="compositionally biased region" description="Basic and acidic residues" evidence="2">
    <location>
        <begin position="762"/>
        <end position="773"/>
    </location>
</feature>